<proteinExistence type="predicted"/>
<accession>A0A846J9F8</accession>
<name>A0A846J9F8_CLOBO</name>
<evidence type="ECO:0000313" key="1">
    <source>
        <dbReference type="EMBL" id="NFJ08483.1"/>
    </source>
</evidence>
<evidence type="ECO:0000313" key="2">
    <source>
        <dbReference type="Proteomes" id="UP000480039"/>
    </source>
</evidence>
<protein>
    <submittedName>
        <fullName evidence="1">Uncharacterized protein</fullName>
    </submittedName>
</protein>
<sequence length="69" mass="8275">MLKVKIALKYVIYNKLSKDSYYKKYIDFPPKGKGYNQHIAMKKCMKTYTEYMKELVIEIIVNKKYIGLN</sequence>
<organism evidence="1 2">
    <name type="scientific">Clostridium botulinum</name>
    <dbReference type="NCBI Taxonomy" id="1491"/>
    <lineage>
        <taxon>Bacteria</taxon>
        <taxon>Bacillati</taxon>
        <taxon>Bacillota</taxon>
        <taxon>Clostridia</taxon>
        <taxon>Eubacteriales</taxon>
        <taxon>Clostridiaceae</taxon>
        <taxon>Clostridium</taxon>
    </lineage>
</organism>
<gene>
    <name evidence="1" type="ORF">FC871_08305</name>
</gene>
<comment type="caution">
    <text evidence="1">The sequence shown here is derived from an EMBL/GenBank/DDBJ whole genome shotgun (WGS) entry which is preliminary data.</text>
</comment>
<dbReference type="EMBL" id="SWQE01000004">
    <property type="protein sequence ID" value="NFJ08483.1"/>
    <property type="molecule type" value="Genomic_DNA"/>
</dbReference>
<reference evidence="1 2" key="1">
    <citation type="submission" date="2019-04" db="EMBL/GenBank/DDBJ databases">
        <title>Genome sequencing of Clostridium botulinum Groups I-IV and Clostridium butyricum.</title>
        <authorList>
            <person name="Brunt J."/>
            <person name="Van Vliet A.H.M."/>
            <person name="Stringer S.C."/>
            <person name="Carter A.T."/>
            <person name="Peck M.W."/>
        </authorList>
    </citation>
    <scope>NUCLEOTIDE SEQUENCE [LARGE SCALE GENOMIC DNA]</scope>
    <source>
        <strain evidence="1 2">Colworth BL30</strain>
    </source>
</reference>
<dbReference type="AlphaFoldDB" id="A0A846J9F8"/>
<dbReference type="Proteomes" id="UP000480039">
    <property type="component" value="Unassembled WGS sequence"/>
</dbReference>